<reference evidence="1 2" key="1">
    <citation type="journal article" date="2019" name="ISME J.">
        <title>Insights into ecological role of a new deltaproteobacterial order Candidatus Acidulodesulfobacterales by metagenomics and metatranscriptomics.</title>
        <authorList>
            <person name="Tan S."/>
            <person name="Liu J."/>
            <person name="Fang Y."/>
            <person name="Hedlund B.P."/>
            <person name="Lian Z.H."/>
            <person name="Huang L.Y."/>
            <person name="Li J.T."/>
            <person name="Huang L.N."/>
            <person name="Li W.J."/>
            <person name="Jiang H.C."/>
            <person name="Dong H.L."/>
            <person name="Shu W.S."/>
        </authorList>
    </citation>
    <scope>NUCLEOTIDE SEQUENCE [LARGE SCALE GENOMIC DNA]</scope>
    <source>
        <strain evidence="1">AP2</strain>
    </source>
</reference>
<proteinExistence type="predicted"/>
<dbReference type="EMBL" id="SGBC01000001">
    <property type="protein sequence ID" value="RZD17131.1"/>
    <property type="molecule type" value="Genomic_DNA"/>
</dbReference>
<comment type="caution">
    <text evidence="1">The sequence shown here is derived from an EMBL/GenBank/DDBJ whole genome shotgun (WGS) entry which is preliminary data.</text>
</comment>
<name>A0A519BIN3_ACIG2</name>
<dbReference type="Proteomes" id="UP000316562">
    <property type="component" value="Unassembled WGS sequence"/>
</dbReference>
<evidence type="ECO:0000313" key="2">
    <source>
        <dbReference type="Proteomes" id="UP000316562"/>
    </source>
</evidence>
<protein>
    <submittedName>
        <fullName evidence="1">Uncharacterized protein</fullName>
    </submittedName>
</protein>
<accession>A0A519BIN3</accession>
<dbReference type="AlphaFoldDB" id="A0A519BIN3"/>
<organism evidence="1 2">
    <name type="scientific">Acididesulfobacter guangdongensis</name>
    <dbReference type="NCBI Taxonomy" id="2597225"/>
    <lineage>
        <taxon>Bacteria</taxon>
        <taxon>Deltaproteobacteria</taxon>
        <taxon>Candidatus Acidulodesulfobacterales</taxon>
        <taxon>Candidatus Acididesulfobacter</taxon>
    </lineage>
</organism>
<sequence length="148" mass="17162">MDNKNSKDSKTWKIDTLSFSGLLKWEQIDFLVEKVKNSNKNWYYNYTQIDEPTVEISAEEAGIFLKERSDEIRVLDEVCGWFYVHTTDNPDTIKIYHPKMSGGSSCSIITPPPWIIVSIEQPEDIANLESYKPIIKKSKKGIFKYFGK</sequence>
<gene>
    <name evidence="1" type="ORF">EVJ46_02570</name>
</gene>
<evidence type="ECO:0000313" key="1">
    <source>
        <dbReference type="EMBL" id="RZD17131.1"/>
    </source>
</evidence>